<keyword evidence="2" id="KW-1185">Reference proteome</keyword>
<dbReference type="KEGG" id="dqu:106744537"/>
<evidence type="ECO:0000313" key="3">
    <source>
        <dbReference type="RefSeq" id="XP_014474890.1"/>
    </source>
</evidence>
<evidence type="ECO:0000313" key="2">
    <source>
        <dbReference type="Proteomes" id="UP000515204"/>
    </source>
</evidence>
<dbReference type="Pfam" id="PF00650">
    <property type="entry name" value="CRAL_TRIO"/>
    <property type="match status" value="1"/>
</dbReference>
<dbReference type="SUPFAM" id="SSF52087">
    <property type="entry name" value="CRAL/TRIO domain"/>
    <property type="match status" value="1"/>
</dbReference>
<dbReference type="RefSeq" id="XP_014474890.1">
    <property type="nucleotide sequence ID" value="XM_014619404.1"/>
</dbReference>
<dbReference type="GeneID" id="106744537"/>
<dbReference type="CDD" id="cd00170">
    <property type="entry name" value="SEC14"/>
    <property type="match status" value="1"/>
</dbReference>
<dbReference type="Proteomes" id="UP000515204">
    <property type="component" value="Unplaced"/>
</dbReference>
<dbReference type="OrthoDB" id="1434354at2759"/>
<sequence length="315" mass="36911">MKAAAVSLRHRTTNFFIMKLGHTISDSRRKCPELTDELLEVLQNWAKERGLPHIPEEQLALFAYSCYFDLQATERCMDVYYRMRTTIPEFFSNRDPRLKYLQHSLKVSVLMTLPKPDQNGYRIIFHRLADTRPLQYVFNDTIKLLLMSIDASLYTDGCSPGYVFLLDMHGVRLSHLPKLSINSIRRFFEYIQEGMPVRLKAVYVLNAVWFMDKVLAFIKPFMKRELYDMLHLYTGDVSDVYPHVPPECLPKDFGGELDCIANLHELHCVKLDELRNYFREEESLFHNYSSSKTKISNNLQITTSNLEEDQNDDDT</sequence>
<accession>A0A6P3X9F3</accession>
<feature type="domain" description="CRAL-TRIO" evidence="1">
    <location>
        <begin position="97"/>
        <end position="261"/>
    </location>
</feature>
<organism evidence="2 3">
    <name type="scientific">Dinoponera quadriceps</name>
    <name type="common">South American ant</name>
    <dbReference type="NCBI Taxonomy" id="609295"/>
    <lineage>
        <taxon>Eukaryota</taxon>
        <taxon>Metazoa</taxon>
        <taxon>Ecdysozoa</taxon>
        <taxon>Arthropoda</taxon>
        <taxon>Hexapoda</taxon>
        <taxon>Insecta</taxon>
        <taxon>Pterygota</taxon>
        <taxon>Neoptera</taxon>
        <taxon>Endopterygota</taxon>
        <taxon>Hymenoptera</taxon>
        <taxon>Apocrita</taxon>
        <taxon>Aculeata</taxon>
        <taxon>Formicoidea</taxon>
        <taxon>Formicidae</taxon>
        <taxon>Ponerinae</taxon>
        <taxon>Ponerini</taxon>
        <taxon>Dinoponera</taxon>
    </lineage>
</organism>
<dbReference type="InterPro" id="IPR036273">
    <property type="entry name" value="CRAL/TRIO_N_dom_sf"/>
</dbReference>
<name>A0A6P3X9F3_DINQU</name>
<dbReference type="GO" id="GO:0016020">
    <property type="term" value="C:membrane"/>
    <property type="evidence" value="ECO:0007669"/>
    <property type="project" value="TreeGrafter"/>
</dbReference>
<dbReference type="Gene3D" id="3.40.525.10">
    <property type="entry name" value="CRAL-TRIO lipid binding domain"/>
    <property type="match status" value="1"/>
</dbReference>
<dbReference type="GO" id="GO:1902936">
    <property type="term" value="F:phosphatidylinositol bisphosphate binding"/>
    <property type="evidence" value="ECO:0007669"/>
    <property type="project" value="TreeGrafter"/>
</dbReference>
<dbReference type="PANTHER" id="PTHR10174:SF213">
    <property type="entry name" value="CRAL-TRIO DOMAIN-CONTAINING PROTEIN"/>
    <property type="match status" value="1"/>
</dbReference>
<dbReference type="PANTHER" id="PTHR10174">
    <property type="entry name" value="ALPHA-TOCOPHEROL TRANSFER PROTEIN-RELATED"/>
    <property type="match status" value="1"/>
</dbReference>
<evidence type="ECO:0000259" key="1">
    <source>
        <dbReference type="PROSITE" id="PS50191"/>
    </source>
</evidence>
<dbReference type="SMART" id="SM00516">
    <property type="entry name" value="SEC14"/>
    <property type="match status" value="1"/>
</dbReference>
<protein>
    <submittedName>
        <fullName evidence="3">Alpha-tocopherol transfer protein-like isoform X1</fullName>
    </submittedName>
</protein>
<reference evidence="3" key="1">
    <citation type="submission" date="2025-08" db="UniProtKB">
        <authorList>
            <consortium name="RefSeq"/>
        </authorList>
    </citation>
    <scope>IDENTIFICATION</scope>
</reference>
<dbReference type="InterPro" id="IPR036865">
    <property type="entry name" value="CRAL-TRIO_dom_sf"/>
</dbReference>
<dbReference type="AlphaFoldDB" id="A0A6P3X9F3"/>
<gene>
    <name evidence="3" type="primary">LOC106744537</name>
</gene>
<dbReference type="PRINTS" id="PR00180">
    <property type="entry name" value="CRETINALDHBP"/>
</dbReference>
<dbReference type="InterPro" id="IPR001251">
    <property type="entry name" value="CRAL-TRIO_dom"/>
</dbReference>
<dbReference type="PROSITE" id="PS50191">
    <property type="entry name" value="CRAL_TRIO"/>
    <property type="match status" value="1"/>
</dbReference>
<dbReference type="SUPFAM" id="SSF46938">
    <property type="entry name" value="CRAL/TRIO N-terminal domain"/>
    <property type="match status" value="1"/>
</dbReference>
<proteinExistence type="predicted"/>